<dbReference type="Proteomes" id="UP000277580">
    <property type="component" value="Unassembled WGS sequence"/>
</dbReference>
<sequence>MRHSRPHSLDGFPWIFSIVAYRLIIDPCPDPLPPHFKRPLRVALATSSAVSTPPLSNIYRRESRTFQNHRISAICETLARARGTQRGHDPTSPSHHHGRRRRYLFSHDVRQTRQSTRMRYAHETSLATTQPPTPLLEVFISIGWLVAGHRRPST</sequence>
<accession>A0A3N4KI18</accession>
<dbReference type="EMBL" id="ML119145">
    <property type="protein sequence ID" value="RPB10207.1"/>
    <property type="molecule type" value="Genomic_DNA"/>
</dbReference>
<protein>
    <submittedName>
        <fullName evidence="2">Uncharacterized protein</fullName>
    </submittedName>
</protein>
<keyword evidence="3" id="KW-1185">Reference proteome</keyword>
<evidence type="ECO:0000256" key="1">
    <source>
        <dbReference type="SAM" id="MobiDB-lite"/>
    </source>
</evidence>
<evidence type="ECO:0000313" key="3">
    <source>
        <dbReference type="Proteomes" id="UP000277580"/>
    </source>
</evidence>
<evidence type="ECO:0000313" key="2">
    <source>
        <dbReference type="EMBL" id="RPB10207.1"/>
    </source>
</evidence>
<feature type="region of interest" description="Disordered" evidence="1">
    <location>
        <begin position="81"/>
        <end position="102"/>
    </location>
</feature>
<dbReference type="InParanoid" id="A0A3N4KI18"/>
<name>A0A3N4KI18_9PEZI</name>
<gene>
    <name evidence="2" type="ORF">P167DRAFT_278314</name>
</gene>
<dbReference type="AlphaFoldDB" id="A0A3N4KI18"/>
<organism evidence="2 3">
    <name type="scientific">Morchella conica CCBAS932</name>
    <dbReference type="NCBI Taxonomy" id="1392247"/>
    <lineage>
        <taxon>Eukaryota</taxon>
        <taxon>Fungi</taxon>
        <taxon>Dikarya</taxon>
        <taxon>Ascomycota</taxon>
        <taxon>Pezizomycotina</taxon>
        <taxon>Pezizomycetes</taxon>
        <taxon>Pezizales</taxon>
        <taxon>Morchellaceae</taxon>
        <taxon>Morchella</taxon>
    </lineage>
</organism>
<reference evidence="2 3" key="1">
    <citation type="journal article" date="2018" name="Nat. Ecol. Evol.">
        <title>Pezizomycetes genomes reveal the molecular basis of ectomycorrhizal truffle lifestyle.</title>
        <authorList>
            <person name="Murat C."/>
            <person name="Payen T."/>
            <person name="Noel B."/>
            <person name="Kuo A."/>
            <person name="Morin E."/>
            <person name="Chen J."/>
            <person name="Kohler A."/>
            <person name="Krizsan K."/>
            <person name="Balestrini R."/>
            <person name="Da Silva C."/>
            <person name="Montanini B."/>
            <person name="Hainaut M."/>
            <person name="Levati E."/>
            <person name="Barry K.W."/>
            <person name="Belfiori B."/>
            <person name="Cichocki N."/>
            <person name="Clum A."/>
            <person name="Dockter R.B."/>
            <person name="Fauchery L."/>
            <person name="Guy J."/>
            <person name="Iotti M."/>
            <person name="Le Tacon F."/>
            <person name="Lindquist E.A."/>
            <person name="Lipzen A."/>
            <person name="Malagnac F."/>
            <person name="Mello A."/>
            <person name="Molinier V."/>
            <person name="Miyauchi S."/>
            <person name="Poulain J."/>
            <person name="Riccioni C."/>
            <person name="Rubini A."/>
            <person name="Sitrit Y."/>
            <person name="Splivallo R."/>
            <person name="Traeger S."/>
            <person name="Wang M."/>
            <person name="Zifcakova L."/>
            <person name="Wipf D."/>
            <person name="Zambonelli A."/>
            <person name="Paolocci F."/>
            <person name="Nowrousian M."/>
            <person name="Ottonello S."/>
            <person name="Baldrian P."/>
            <person name="Spatafora J.W."/>
            <person name="Henrissat B."/>
            <person name="Nagy L.G."/>
            <person name="Aury J.M."/>
            <person name="Wincker P."/>
            <person name="Grigoriev I.V."/>
            <person name="Bonfante P."/>
            <person name="Martin F.M."/>
        </authorList>
    </citation>
    <scope>NUCLEOTIDE SEQUENCE [LARGE SCALE GENOMIC DNA]</scope>
    <source>
        <strain evidence="2 3">CCBAS932</strain>
    </source>
</reference>
<proteinExistence type="predicted"/>